<accession>A0A521C672</accession>
<feature type="transmembrane region" description="Helical" evidence="3">
    <location>
        <begin position="380"/>
        <end position="404"/>
    </location>
</feature>
<keyword evidence="6" id="KW-1185">Reference proteome</keyword>
<evidence type="ECO:0000313" key="5">
    <source>
        <dbReference type="EMBL" id="SMO54893.1"/>
    </source>
</evidence>
<evidence type="ECO:0000256" key="3">
    <source>
        <dbReference type="SAM" id="Phobius"/>
    </source>
</evidence>
<dbReference type="EMBL" id="FXTH01000005">
    <property type="protein sequence ID" value="SMO54893.1"/>
    <property type="molecule type" value="Genomic_DNA"/>
</dbReference>
<protein>
    <submittedName>
        <fullName evidence="5">Serine phosphatase RsbU, regulator of sigma subunit</fullName>
    </submittedName>
</protein>
<dbReference type="InterPro" id="IPR036457">
    <property type="entry name" value="PPM-type-like_dom_sf"/>
</dbReference>
<feature type="transmembrane region" description="Helical" evidence="3">
    <location>
        <begin position="317"/>
        <end position="336"/>
    </location>
</feature>
<feature type="domain" description="PPM-type phosphatase" evidence="4">
    <location>
        <begin position="658"/>
        <end position="879"/>
    </location>
</feature>
<keyword evidence="3" id="KW-1133">Transmembrane helix</keyword>
<dbReference type="GO" id="GO:0016791">
    <property type="term" value="F:phosphatase activity"/>
    <property type="evidence" value="ECO:0007669"/>
    <property type="project" value="TreeGrafter"/>
</dbReference>
<dbReference type="SUPFAM" id="SSF81606">
    <property type="entry name" value="PP2C-like"/>
    <property type="match status" value="1"/>
</dbReference>
<feature type="region of interest" description="Disordered" evidence="2">
    <location>
        <begin position="112"/>
        <end position="132"/>
    </location>
</feature>
<dbReference type="Proteomes" id="UP000317593">
    <property type="component" value="Unassembled WGS sequence"/>
</dbReference>
<feature type="transmembrane region" description="Helical" evidence="3">
    <location>
        <begin position="436"/>
        <end position="461"/>
    </location>
</feature>
<gene>
    <name evidence="5" type="ORF">SAMN06265218_10584</name>
</gene>
<evidence type="ECO:0000256" key="1">
    <source>
        <dbReference type="ARBA" id="ARBA00022801"/>
    </source>
</evidence>
<feature type="transmembrane region" description="Helical" evidence="3">
    <location>
        <begin position="542"/>
        <end position="559"/>
    </location>
</feature>
<dbReference type="OrthoDB" id="9763484at2"/>
<dbReference type="SMART" id="SM00331">
    <property type="entry name" value="PP2C_SIG"/>
    <property type="match status" value="1"/>
</dbReference>
<dbReference type="InterPro" id="IPR001932">
    <property type="entry name" value="PPM-type_phosphatase-like_dom"/>
</dbReference>
<evidence type="ECO:0000259" key="4">
    <source>
        <dbReference type="SMART" id="SM00331"/>
    </source>
</evidence>
<feature type="transmembrane region" description="Helical" evidence="3">
    <location>
        <begin position="7"/>
        <end position="25"/>
    </location>
</feature>
<keyword evidence="3" id="KW-0472">Membrane</keyword>
<sequence>MNITGREYILLVVGLLAAVCFFVIYPSQDPRSTIELTMDKSEIRQKAEQKLDSFGYAVQQFDSDVSFGVRSELLDTLQERIGRPQLINQLREGTVQNISAFYWEVTFDPITDSQQDGTHNAGSDEPEEGPGRFEEGIQMRFDMNGDLLEMRNSQAIMPLAMVHRPVLSSLFGDEREQAKEQLAMLSDSVISRQFLVEMRPRRSEAYNRQETMLSRLARSLEQERPFRLYTGDIENMASYYLSRTGWEPSVLQGDTVRLGRIGNISTATIRYDWTNPQLRQQQSISLRVTATGALIDMNTSYQLGSEEGVNLQEIWPVLRNALIFLFCLGGIIIFFFRIRARAIDTKPALMIAILGGTAAAVAMLLSVIPQVDFFTDPNNWTTAIVILIGVGITGAAASLAFFVFSAIGDSITRQHWPEKLNIYDYLRQGMIFNKPVGYAIMRSVILAFIMVGLWTVMLWLLPHLYIDISQVFLHEKAVWAPLYLLLYNGWGALSVVLGIFLVLGGQAYAQTKSKITASLLMIFACIVVAPVVGSYGPVTQELIMASAMGLALVFIYLEWDAVTVLLSYFLFLGLVRTSAGWTVDGTLDGYVFLFYMMVIGGLFLFGIVAALQGREEQSLSRFVPEYVEELAQEERIKQELQIAREVQQSFLPVKTPEFEYLELAAICKPAYETGGDYYDFIQLDDHRVAVTIGDVSGKGIQAAFYMTFIKGILHSLCREIESPAELLKKTNRLFCDNAARGVFISLVYGIIDLEKQEFYFARAGHNPILHVNAAAGSIRELQPRGLGIGLTTGKPFDDNIEEMKLQLDRDDLLILYTDGIVEALNENHTFYGTHRFNNLLGRQGNASAANILTAISEDVNAYIGNAKQHDDMTMVVMKLVK</sequence>
<proteinExistence type="predicted"/>
<evidence type="ECO:0000313" key="6">
    <source>
        <dbReference type="Proteomes" id="UP000317593"/>
    </source>
</evidence>
<keyword evidence="1" id="KW-0378">Hydrolase</keyword>
<dbReference type="Pfam" id="PF07228">
    <property type="entry name" value="SpoIIE"/>
    <property type="match status" value="1"/>
</dbReference>
<organism evidence="5 6">
    <name type="scientific">Fodinibius sediminis</name>
    <dbReference type="NCBI Taxonomy" id="1214077"/>
    <lineage>
        <taxon>Bacteria</taxon>
        <taxon>Pseudomonadati</taxon>
        <taxon>Balneolota</taxon>
        <taxon>Balneolia</taxon>
        <taxon>Balneolales</taxon>
        <taxon>Balneolaceae</taxon>
        <taxon>Fodinibius</taxon>
    </lineage>
</organism>
<feature type="compositionally biased region" description="Polar residues" evidence="2">
    <location>
        <begin position="112"/>
        <end position="121"/>
    </location>
</feature>
<dbReference type="RefSeq" id="WP_142713844.1">
    <property type="nucleotide sequence ID" value="NZ_FXTH01000005.1"/>
</dbReference>
<feature type="transmembrane region" description="Helical" evidence="3">
    <location>
        <begin position="589"/>
        <end position="611"/>
    </location>
</feature>
<name>A0A521C672_9BACT</name>
<keyword evidence="3" id="KW-0812">Transmembrane</keyword>
<dbReference type="AlphaFoldDB" id="A0A521C672"/>
<feature type="transmembrane region" description="Helical" evidence="3">
    <location>
        <begin position="481"/>
        <end position="503"/>
    </location>
</feature>
<dbReference type="Gene3D" id="3.60.40.10">
    <property type="entry name" value="PPM-type phosphatase domain"/>
    <property type="match status" value="1"/>
</dbReference>
<dbReference type="InterPro" id="IPR052016">
    <property type="entry name" value="Bact_Sigma-Reg"/>
</dbReference>
<feature type="transmembrane region" description="Helical" evidence="3">
    <location>
        <begin position="348"/>
        <end position="368"/>
    </location>
</feature>
<feature type="transmembrane region" description="Helical" evidence="3">
    <location>
        <begin position="515"/>
        <end position="536"/>
    </location>
</feature>
<evidence type="ECO:0000256" key="2">
    <source>
        <dbReference type="SAM" id="MobiDB-lite"/>
    </source>
</evidence>
<dbReference type="PANTHER" id="PTHR43156:SF2">
    <property type="entry name" value="STAGE II SPORULATION PROTEIN E"/>
    <property type="match status" value="1"/>
</dbReference>
<reference evidence="5 6" key="1">
    <citation type="submission" date="2017-05" db="EMBL/GenBank/DDBJ databases">
        <authorList>
            <person name="Varghese N."/>
            <person name="Submissions S."/>
        </authorList>
    </citation>
    <scope>NUCLEOTIDE SEQUENCE [LARGE SCALE GENOMIC DNA]</scope>
    <source>
        <strain evidence="5 6">DSM 21194</strain>
    </source>
</reference>
<dbReference type="PANTHER" id="PTHR43156">
    <property type="entry name" value="STAGE II SPORULATION PROTEIN E-RELATED"/>
    <property type="match status" value="1"/>
</dbReference>